<evidence type="ECO:0000313" key="2">
    <source>
        <dbReference type="EMBL" id="KAJ5115411.1"/>
    </source>
</evidence>
<comment type="caution">
    <text evidence="2">The sequence shown here is derived from an EMBL/GenBank/DDBJ whole genome shotgun (WGS) entry which is preliminary data.</text>
</comment>
<protein>
    <submittedName>
        <fullName evidence="2">Uncharacterized protein</fullName>
    </submittedName>
</protein>
<gene>
    <name evidence="2" type="ORF">NUU61_001170</name>
</gene>
<evidence type="ECO:0000256" key="1">
    <source>
        <dbReference type="SAM" id="Phobius"/>
    </source>
</evidence>
<accession>A0A9W9KRQ2</accession>
<sequence length="88" mass="9718">MGQTLKSSHMAIVLGIGLGVVVLIILSLILTIIVNRRDHGSFLHQHKGPDERLRRLDAVSPTCTLEQWWSSTKGKLGLSEGVDGQFVW</sequence>
<reference evidence="2" key="1">
    <citation type="submission" date="2022-11" db="EMBL/GenBank/DDBJ databases">
        <authorList>
            <person name="Petersen C."/>
        </authorList>
    </citation>
    <scope>NUCLEOTIDE SEQUENCE</scope>
    <source>
        <strain evidence="2">IBT 34128</strain>
    </source>
</reference>
<dbReference type="AlphaFoldDB" id="A0A9W9KRQ2"/>
<reference evidence="2" key="2">
    <citation type="journal article" date="2023" name="IMA Fungus">
        <title>Comparative genomic study of the Penicillium genus elucidates a diverse pangenome and 15 lateral gene transfer events.</title>
        <authorList>
            <person name="Petersen C."/>
            <person name="Sorensen T."/>
            <person name="Nielsen M.R."/>
            <person name="Sondergaard T.E."/>
            <person name="Sorensen J.L."/>
            <person name="Fitzpatrick D.A."/>
            <person name="Frisvad J.C."/>
            <person name="Nielsen K.L."/>
        </authorList>
    </citation>
    <scope>NUCLEOTIDE SEQUENCE</scope>
    <source>
        <strain evidence="2">IBT 34128</strain>
    </source>
</reference>
<dbReference type="GeneID" id="81390920"/>
<feature type="transmembrane region" description="Helical" evidence="1">
    <location>
        <begin position="12"/>
        <end position="34"/>
    </location>
</feature>
<proteinExistence type="predicted"/>
<keyword evidence="1" id="KW-0472">Membrane</keyword>
<organism evidence="2 3">
    <name type="scientific">Penicillium alfredii</name>
    <dbReference type="NCBI Taxonomy" id="1506179"/>
    <lineage>
        <taxon>Eukaryota</taxon>
        <taxon>Fungi</taxon>
        <taxon>Dikarya</taxon>
        <taxon>Ascomycota</taxon>
        <taxon>Pezizomycotina</taxon>
        <taxon>Eurotiomycetes</taxon>
        <taxon>Eurotiomycetidae</taxon>
        <taxon>Eurotiales</taxon>
        <taxon>Aspergillaceae</taxon>
        <taxon>Penicillium</taxon>
    </lineage>
</organism>
<evidence type="ECO:0000313" key="3">
    <source>
        <dbReference type="Proteomes" id="UP001141434"/>
    </source>
</evidence>
<dbReference type="Proteomes" id="UP001141434">
    <property type="component" value="Unassembled WGS sequence"/>
</dbReference>
<keyword evidence="3" id="KW-1185">Reference proteome</keyword>
<keyword evidence="1" id="KW-0812">Transmembrane</keyword>
<dbReference type="RefSeq" id="XP_056516602.1">
    <property type="nucleotide sequence ID" value="XM_056651752.1"/>
</dbReference>
<keyword evidence="1" id="KW-1133">Transmembrane helix</keyword>
<dbReference type="OrthoDB" id="8062037at2759"/>
<name>A0A9W9KRQ2_9EURO</name>
<dbReference type="EMBL" id="JAPMSZ010000001">
    <property type="protein sequence ID" value="KAJ5115411.1"/>
    <property type="molecule type" value="Genomic_DNA"/>
</dbReference>